<feature type="domain" description="Chromo" evidence="1">
    <location>
        <begin position="29"/>
        <end position="82"/>
    </location>
</feature>
<keyword evidence="3" id="KW-1185">Reference proteome</keyword>
<gene>
    <name evidence="2" type="ORF">PMAYCL1PPCAC_31389</name>
</gene>
<dbReference type="Gene3D" id="2.40.50.40">
    <property type="match status" value="1"/>
</dbReference>
<feature type="non-terminal residue" evidence="2">
    <location>
        <position position="1"/>
    </location>
</feature>
<dbReference type="SUPFAM" id="SSF54160">
    <property type="entry name" value="Chromo domain-like"/>
    <property type="match status" value="1"/>
</dbReference>
<dbReference type="AlphaFoldDB" id="A0AAN5DG57"/>
<dbReference type="PROSITE" id="PS50013">
    <property type="entry name" value="CHROMO_2"/>
    <property type="match status" value="1"/>
</dbReference>
<sequence length="82" mass="9937">ESRYAVDLFRYMRRLNYVDYVHLNNINGHTASKINNARKTQTGSWQFEVEWEGREMKNSWVDEKDMKDCPALFAEYEWRGLQ</sequence>
<evidence type="ECO:0000313" key="3">
    <source>
        <dbReference type="Proteomes" id="UP001328107"/>
    </source>
</evidence>
<reference evidence="3" key="1">
    <citation type="submission" date="2022-10" db="EMBL/GenBank/DDBJ databases">
        <title>Genome assembly of Pristionchus species.</title>
        <authorList>
            <person name="Yoshida K."/>
            <person name="Sommer R.J."/>
        </authorList>
    </citation>
    <scope>NUCLEOTIDE SEQUENCE [LARGE SCALE GENOMIC DNA]</scope>
    <source>
        <strain evidence="3">RS5460</strain>
    </source>
</reference>
<evidence type="ECO:0000313" key="2">
    <source>
        <dbReference type="EMBL" id="GMR61194.1"/>
    </source>
</evidence>
<comment type="caution">
    <text evidence="2">The sequence shown here is derived from an EMBL/GenBank/DDBJ whole genome shotgun (WGS) entry which is preliminary data.</text>
</comment>
<dbReference type="InterPro" id="IPR000953">
    <property type="entry name" value="Chromo/chromo_shadow_dom"/>
</dbReference>
<dbReference type="Proteomes" id="UP001328107">
    <property type="component" value="Unassembled WGS sequence"/>
</dbReference>
<dbReference type="CDD" id="cd00024">
    <property type="entry name" value="CD_CSD"/>
    <property type="match status" value="1"/>
</dbReference>
<organism evidence="2 3">
    <name type="scientific">Pristionchus mayeri</name>
    <dbReference type="NCBI Taxonomy" id="1317129"/>
    <lineage>
        <taxon>Eukaryota</taxon>
        <taxon>Metazoa</taxon>
        <taxon>Ecdysozoa</taxon>
        <taxon>Nematoda</taxon>
        <taxon>Chromadorea</taxon>
        <taxon>Rhabditida</taxon>
        <taxon>Rhabditina</taxon>
        <taxon>Diplogasteromorpha</taxon>
        <taxon>Diplogasteroidea</taxon>
        <taxon>Neodiplogasteridae</taxon>
        <taxon>Pristionchus</taxon>
    </lineage>
</organism>
<name>A0AAN5DG57_9BILA</name>
<dbReference type="InterPro" id="IPR016197">
    <property type="entry name" value="Chromo-like_dom_sf"/>
</dbReference>
<accession>A0AAN5DG57</accession>
<evidence type="ECO:0000259" key="1">
    <source>
        <dbReference type="PROSITE" id="PS50013"/>
    </source>
</evidence>
<proteinExistence type="predicted"/>
<dbReference type="EMBL" id="BTRK01000006">
    <property type="protein sequence ID" value="GMR61194.1"/>
    <property type="molecule type" value="Genomic_DNA"/>
</dbReference>
<protein>
    <recommendedName>
        <fullName evidence="1">Chromo domain-containing protein</fullName>
    </recommendedName>
</protein>